<name>F9D048_PREDD</name>
<accession>F9D048</accession>
<dbReference type="GO" id="GO:0005524">
    <property type="term" value="F:ATP binding"/>
    <property type="evidence" value="ECO:0007669"/>
    <property type="project" value="InterPro"/>
</dbReference>
<comment type="caution">
    <text evidence="2">The sequence shown here is derived from an EMBL/GenBank/DDBJ whole genome shotgun (WGS) entry which is preliminary data.</text>
</comment>
<dbReference type="EMBL" id="AFPW01000003">
    <property type="protein sequence ID" value="EGQ17284.1"/>
    <property type="molecule type" value="Genomic_DNA"/>
</dbReference>
<sequence>MAKVKGTLETEFKKIERCQLLILDDLFLVPLDAKERPILLEIIEDRHEWEINHHNLAISILITYSLTIKGLKMFVC</sequence>
<evidence type="ECO:0000313" key="2">
    <source>
        <dbReference type="EMBL" id="EGQ17284.1"/>
    </source>
</evidence>
<gene>
    <name evidence="2" type="ORF">HMPREF9136_0225</name>
</gene>
<dbReference type="AlphaFoldDB" id="F9D048"/>
<organism evidence="2 3">
    <name type="scientific">Prevotella dentalis (strain ATCC 49559 / DSM 3688 / JCM 13448 / NCTC 12043 / ES 2772)</name>
    <name type="common">Mitsuokella dentalis</name>
    <dbReference type="NCBI Taxonomy" id="908937"/>
    <lineage>
        <taxon>Bacteria</taxon>
        <taxon>Pseudomonadati</taxon>
        <taxon>Bacteroidota</taxon>
        <taxon>Bacteroidia</taxon>
        <taxon>Bacteroidales</taxon>
        <taxon>Prevotellaceae</taxon>
        <taxon>Prevotella</taxon>
    </lineage>
</organism>
<dbReference type="Gene3D" id="3.40.50.300">
    <property type="entry name" value="P-loop containing nucleotide triphosphate hydrolases"/>
    <property type="match status" value="1"/>
</dbReference>
<feature type="domain" description="IstB-like ATP-binding" evidence="1">
    <location>
        <begin position="2"/>
        <end position="48"/>
    </location>
</feature>
<dbReference type="InterPro" id="IPR027417">
    <property type="entry name" value="P-loop_NTPase"/>
</dbReference>
<protein>
    <recommendedName>
        <fullName evidence="1">IstB-like ATP-binding domain-containing protein</fullName>
    </recommendedName>
</protein>
<dbReference type="Pfam" id="PF01695">
    <property type="entry name" value="IstB_IS21"/>
    <property type="match status" value="1"/>
</dbReference>
<reference evidence="2 3" key="1">
    <citation type="submission" date="2011-04" db="EMBL/GenBank/DDBJ databases">
        <authorList>
            <person name="Muzny D."/>
            <person name="Qin X."/>
            <person name="Deng J."/>
            <person name="Jiang H."/>
            <person name="Liu Y."/>
            <person name="Qu J."/>
            <person name="Song X.-Z."/>
            <person name="Zhang L."/>
            <person name="Thornton R."/>
            <person name="Coyle M."/>
            <person name="Francisco L."/>
            <person name="Jackson L."/>
            <person name="Javaid M."/>
            <person name="Korchina V."/>
            <person name="Kovar C."/>
            <person name="Mata R."/>
            <person name="Mathew T."/>
            <person name="Ngo R."/>
            <person name="Nguyen L."/>
            <person name="Nguyen N."/>
            <person name="Okwuonu G."/>
            <person name="Ongeri F."/>
            <person name="Pham C."/>
            <person name="Simmons D."/>
            <person name="Wilczek-Boney K."/>
            <person name="Hale W."/>
            <person name="Jakkamsetti A."/>
            <person name="Pham P."/>
            <person name="Ruth R."/>
            <person name="San Lucas F."/>
            <person name="Warren J."/>
            <person name="Zhang J."/>
            <person name="Zhao Z."/>
            <person name="Zhou C."/>
            <person name="Zhu D."/>
            <person name="Lee S."/>
            <person name="Bess C."/>
            <person name="Blankenburg K."/>
            <person name="Forbes L."/>
            <person name="Fu Q."/>
            <person name="Gubbala S."/>
            <person name="Hirani K."/>
            <person name="Jayaseelan J.C."/>
            <person name="Lara F."/>
            <person name="Munidasa M."/>
            <person name="Palculict T."/>
            <person name="Patil S."/>
            <person name="Pu L.-L."/>
            <person name="Saada N."/>
            <person name="Tang L."/>
            <person name="Weissenberger G."/>
            <person name="Zhu Y."/>
            <person name="Hemphill L."/>
            <person name="Shang Y."/>
            <person name="Youmans B."/>
            <person name="Ayvaz T."/>
            <person name="Ross M."/>
            <person name="Santibanez J."/>
            <person name="Aqrawi P."/>
            <person name="Gross S."/>
            <person name="Joshi V."/>
            <person name="Fowler G."/>
            <person name="Nazareth L."/>
            <person name="Reid J."/>
            <person name="Worley K."/>
            <person name="Petrosino J."/>
            <person name="Highlander S."/>
            <person name="Gibbs R."/>
        </authorList>
    </citation>
    <scope>NUCLEOTIDE SEQUENCE [LARGE SCALE GENOMIC DNA]</scope>
    <source>
        <strain evidence="2 3">DSM 3688</strain>
    </source>
</reference>
<dbReference type="InterPro" id="IPR002611">
    <property type="entry name" value="IstB_ATP-bd"/>
</dbReference>
<proteinExistence type="predicted"/>
<evidence type="ECO:0000313" key="3">
    <source>
        <dbReference type="Proteomes" id="UP000007820"/>
    </source>
</evidence>
<evidence type="ECO:0000259" key="1">
    <source>
        <dbReference type="Pfam" id="PF01695"/>
    </source>
</evidence>
<dbReference type="Proteomes" id="UP000007820">
    <property type="component" value="Unassembled WGS sequence"/>
</dbReference>